<proteinExistence type="predicted"/>
<accession>A0A7W2IU30</accession>
<organism evidence="1 2">
    <name type="scientific">Vibrio marinisediminis</name>
    <dbReference type="NCBI Taxonomy" id="2758441"/>
    <lineage>
        <taxon>Bacteria</taxon>
        <taxon>Pseudomonadati</taxon>
        <taxon>Pseudomonadota</taxon>
        <taxon>Gammaproteobacteria</taxon>
        <taxon>Vibrionales</taxon>
        <taxon>Vibrionaceae</taxon>
        <taxon>Vibrio</taxon>
    </lineage>
</organism>
<keyword evidence="2" id="KW-1185">Reference proteome</keyword>
<sequence length="374" mass="43479">MIVTVSDESNYLLNVTKYMILSLSKFMSDEKLFVIVVNGSGRYDEKIATWHPNLSILHYEVKLENKRGLYFSFMALPLFDLMSKYNEPLIYIDGDVVIRSSLAPLFEQLKEYDLLVRYRPFCSIQGPMGTKYGGRVNSGVLALANTPQVLELVSEFKEKIMTFIEEGHDLISWNKEKTALTGIDQELLWVLIMEYKDKLNFFPLNDKYNDSYFKSDSVIWHAKGVARKKLKYLMECNRLDGSYIKYFFRKMFSIYVDLKAFIKSYLIETGESYQVKELEDVLLRGSIDSVVIINSSFFVENRDTLLGKGVICYDVDPVIYHNNKEFLEGIPHHFVVKDNDILIREREIDLLIYEESNEYMVSNANAKVVVVKQV</sequence>
<evidence type="ECO:0000313" key="1">
    <source>
        <dbReference type="EMBL" id="MBA5762803.1"/>
    </source>
</evidence>
<dbReference type="AlphaFoldDB" id="A0A7W2IU30"/>
<evidence type="ECO:0008006" key="3">
    <source>
        <dbReference type="Google" id="ProtNLM"/>
    </source>
</evidence>
<reference evidence="1 2" key="1">
    <citation type="submission" date="2020-07" db="EMBL/GenBank/DDBJ databases">
        <title>Vibrio marinisediminis sp. nov., isolated from marine sediment.</title>
        <authorList>
            <person name="Ji X."/>
        </authorList>
    </citation>
    <scope>NUCLEOTIDE SEQUENCE [LARGE SCALE GENOMIC DNA]</scope>
    <source>
        <strain evidence="1 2">404</strain>
    </source>
</reference>
<protein>
    <recommendedName>
        <fullName evidence="3">Glycosyl transferase family 8</fullName>
    </recommendedName>
</protein>
<dbReference type="InterPro" id="IPR029044">
    <property type="entry name" value="Nucleotide-diphossugar_trans"/>
</dbReference>
<dbReference type="EMBL" id="JACFYF010000005">
    <property type="protein sequence ID" value="MBA5762803.1"/>
    <property type="molecule type" value="Genomic_DNA"/>
</dbReference>
<dbReference type="RefSeq" id="WP_182108825.1">
    <property type="nucleotide sequence ID" value="NZ_JACFYF010000005.1"/>
</dbReference>
<dbReference type="Proteomes" id="UP000571701">
    <property type="component" value="Unassembled WGS sequence"/>
</dbReference>
<gene>
    <name evidence="1" type="ORF">H2O73_10645</name>
</gene>
<dbReference type="SUPFAM" id="SSF53448">
    <property type="entry name" value="Nucleotide-diphospho-sugar transferases"/>
    <property type="match status" value="1"/>
</dbReference>
<dbReference type="Gene3D" id="3.90.550.10">
    <property type="entry name" value="Spore Coat Polysaccharide Biosynthesis Protein SpsA, Chain A"/>
    <property type="match status" value="1"/>
</dbReference>
<evidence type="ECO:0000313" key="2">
    <source>
        <dbReference type="Proteomes" id="UP000571701"/>
    </source>
</evidence>
<name>A0A7W2IU30_9VIBR</name>
<comment type="caution">
    <text evidence="1">The sequence shown here is derived from an EMBL/GenBank/DDBJ whole genome shotgun (WGS) entry which is preliminary data.</text>
</comment>